<dbReference type="InterPro" id="IPR018550">
    <property type="entry name" value="Lipid-A_deacylase-rel"/>
</dbReference>
<gene>
    <name evidence="1" type="ordered locus">Ping_3081</name>
</gene>
<sequence length="203" mass="22361">MLNFPALSPIKIILYQLSNNHVIKEAKEDCWINTSNNKLTATIFTAICLLLSPVTLAKQSDSIAVSAGVFDITNDNNDMATEVGIEYRFSPLKSVYNLIPAVGFTVNADQAYWFYGGVRYDFPLNKKWVLTPNWAISYYNEGDSTDLGADIEFRTGLELAYKLSANSRLGVGGYHLSNAGLASRNPGSNSIILSYNFSFGGFK</sequence>
<dbReference type="EMBL" id="CP000510">
    <property type="protein sequence ID" value="ABM04780.1"/>
    <property type="molecule type" value="Genomic_DNA"/>
</dbReference>
<dbReference type="RefSeq" id="WP_011771334.1">
    <property type="nucleotide sequence ID" value="NC_008709.1"/>
</dbReference>
<dbReference type="OrthoDB" id="6199047at2"/>
<dbReference type="KEGG" id="pin:Ping_3081"/>
<dbReference type="Proteomes" id="UP000000639">
    <property type="component" value="Chromosome"/>
</dbReference>
<organism evidence="1 2">
    <name type="scientific">Psychromonas ingrahamii (strain DSM 17664 / CCUG 51855 / 37)</name>
    <dbReference type="NCBI Taxonomy" id="357804"/>
    <lineage>
        <taxon>Bacteria</taxon>
        <taxon>Pseudomonadati</taxon>
        <taxon>Pseudomonadota</taxon>
        <taxon>Gammaproteobacteria</taxon>
        <taxon>Alteromonadales</taxon>
        <taxon>Psychromonadaceae</taxon>
        <taxon>Psychromonas</taxon>
    </lineage>
</organism>
<dbReference type="eggNOG" id="ENOG5031K9Q">
    <property type="taxonomic scope" value="Bacteria"/>
</dbReference>
<dbReference type="AlphaFoldDB" id="A1SZ65"/>
<dbReference type="HOGENOM" id="CLU_116714_0_0_6"/>
<evidence type="ECO:0008006" key="3">
    <source>
        <dbReference type="Google" id="ProtNLM"/>
    </source>
</evidence>
<protein>
    <recommendedName>
        <fullName evidence="3">Lipid A 3-O-deacylase-related protein</fullName>
    </recommendedName>
</protein>
<name>A1SZ65_PSYIN</name>
<dbReference type="Gene3D" id="2.40.160.20">
    <property type="match status" value="1"/>
</dbReference>
<keyword evidence="2" id="KW-1185">Reference proteome</keyword>
<evidence type="ECO:0000313" key="2">
    <source>
        <dbReference type="Proteomes" id="UP000000639"/>
    </source>
</evidence>
<accession>A1SZ65</accession>
<dbReference type="STRING" id="357804.Ping_3081"/>
<reference evidence="1 2" key="1">
    <citation type="submission" date="2007-01" db="EMBL/GenBank/DDBJ databases">
        <title>Complete sequence of Psychromonas ingrahamii 37.</title>
        <authorList>
            <consortium name="US DOE Joint Genome Institute"/>
            <person name="Copeland A."/>
            <person name="Lucas S."/>
            <person name="Lapidus A."/>
            <person name="Barry K."/>
            <person name="Detter J.C."/>
            <person name="Glavina del Rio T."/>
            <person name="Hammon N."/>
            <person name="Israni S."/>
            <person name="Dalin E."/>
            <person name="Tice H."/>
            <person name="Pitluck S."/>
            <person name="Thompson L.S."/>
            <person name="Brettin T."/>
            <person name="Bruce D."/>
            <person name="Han C."/>
            <person name="Tapia R."/>
            <person name="Schmutz J."/>
            <person name="Larimer F."/>
            <person name="Land M."/>
            <person name="Hauser L."/>
            <person name="Kyrpides N."/>
            <person name="Ivanova N."/>
            <person name="Staley J."/>
            <person name="Richardson P."/>
        </authorList>
    </citation>
    <scope>NUCLEOTIDE SEQUENCE [LARGE SCALE GENOMIC DNA]</scope>
    <source>
        <strain evidence="1 2">37</strain>
    </source>
</reference>
<dbReference type="Pfam" id="PF09411">
    <property type="entry name" value="PagL"/>
    <property type="match status" value="1"/>
</dbReference>
<evidence type="ECO:0000313" key="1">
    <source>
        <dbReference type="EMBL" id="ABM04780.1"/>
    </source>
</evidence>
<proteinExistence type="predicted"/>